<evidence type="ECO:0000256" key="9">
    <source>
        <dbReference type="HAMAP-Rule" id="MF_00161"/>
    </source>
</evidence>
<dbReference type="EMBL" id="DWYR01000013">
    <property type="protein sequence ID" value="HJA98922.1"/>
    <property type="molecule type" value="Genomic_DNA"/>
</dbReference>
<name>A0A9D2L449_9BACT</name>
<dbReference type="GO" id="GO:0006508">
    <property type="term" value="P:proteolysis"/>
    <property type="evidence" value="ECO:0007669"/>
    <property type="project" value="UniProtKB-KW"/>
</dbReference>
<feature type="active site" evidence="9">
    <location>
        <position position="147"/>
    </location>
</feature>
<evidence type="ECO:0000256" key="3">
    <source>
        <dbReference type="ARBA" id="ARBA00022670"/>
    </source>
</evidence>
<comment type="caution">
    <text evidence="11">The sequence shown here is derived from an EMBL/GenBank/DDBJ whole genome shotgun (WGS) entry which is preliminary data.</text>
</comment>
<evidence type="ECO:0000313" key="12">
    <source>
        <dbReference type="Proteomes" id="UP000824259"/>
    </source>
</evidence>
<comment type="subcellular location">
    <subcellularLocation>
        <location evidence="9">Cell membrane</location>
        <topology evidence="9">Multi-pass membrane protein</topology>
    </subcellularLocation>
</comment>
<organism evidence="11 12">
    <name type="scientific">Candidatus Alistipes avicola</name>
    <dbReference type="NCBI Taxonomy" id="2838432"/>
    <lineage>
        <taxon>Bacteria</taxon>
        <taxon>Pseudomonadati</taxon>
        <taxon>Bacteroidota</taxon>
        <taxon>Bacteroidia</taxon>
        <taxon>Bacteroidales</taxon>
        <taxon>Rikenellaceae</taxon>
        <taxon>Alistipes</taxon>
    </lineage>
</organism>
<feature type="transmembrane region" description="Helical" evidence="9">
    <location>
        <begin position="172"/>
        <end position="194"/>
    </location>
</feature>
<reference evidence="11" key="2">
    <citation type="submission" date="2021-04" db="EMBL/GenBank/DDBJ databases">
        <authorList>
            <person name="Gilroy R."/>
        </authorList>
    </citation>
    <scope>NUCLEOTIDE SEQUENCE</scope>
    <source>
        <strain evidence="11">CHK169-11906</strain>
    </source>
</reference>
<feature type="active site" evidence="9">
    <location>
        <position position="182"/>
    </location>
</feature>
<comment type="function">
    <text evidence="9">This protein specifically catalyzes the removal of signal peptides from prolipoproteins.</text>
</comment>
<dbReference type="Pfam" id="PF01252">
    <property type="entry name" value="Peptidase_A8"/>
    <property type="match status" value="1"/>
</dbReference>
<dbReference type="GO" id="GO:0004190">
    <property type="term" value="F:aspartic-type endopeptidase activity"/>
    <property type="evidence" value="ECO:0007669"/>
    <property type="project" value="UniProtKB-UniRule"/>
</dbReference>
<dbReference type="PRINTS" id="PR00781">
    <property type="entry name" value="LIPOSIGPTASE"/>
</dbReference>
<gene>
    <name evidence="9" type="primary">lspA</name>
    <name evidence="11" type="ORF">H9779_04915</name>
</gene>
<evidence type="ECO:0000256" key="7">
    <source>
        <dbReference type="ARBA" id="ARBA00022989"/>
    </source>
</evidence>
<dbReference type="PANTHER" id="PTHR33695">
    <property type="entry name" value="LIPOPROTEIN SIGNAL PEPTIDASE"/>
    <property type="match status" value="1"/>
</dbReference>
<evidence type="ECO:0000256" key="6">
    <source>
        <dbReference type="ARBA" id="ARBA00022801"/>
    </source>
</evidence>
<dbReference type="GO" id="GO:0005886">
    <property type="term" value="C:plasma membrane"/>
    <property type="evidence" value="ECO:0007669"/>
    <property type="project" value="UniProtKB-SubCell"/>
</dbReference>
<keyword evidence="2 9" id="KW-1003">Cell membrane</keyword>
<dbReference type="EC" id="3.4.23.36" evidence="9"/>
<dbReference type="Proteomes" id="UP000824259">
    <property type="component" value="Unassembled WGS sequence"/>
</dbReference>
<keyword evidence="11" id="KW-0449">Lipoprotein</keyword>
<keyword evidence="6 9" id="KW-0378">Hydrolase</keyword>
<evidence type="ECO:0000256" key="1">
    <source>
        <dbReference type="ARBA" id="ARBA00006139"/>
    </source>
</evidence>
<evidence type="ECO:0000256" key="4">
    <source>
        <dbReference type="ARBA" id="ARBA00022692"/>
    </source>
</evidence>
<keyword evidence="8 9" id="KW-0472">Membrane</keyword>
<comment type="caution">
    <text evidence="9">Lacks conserved residue(s) required for the propagation of feature annotation.</text>
</comment>
<feature type="transmembrane region" description="Helical" evidence="9">
    <location>
        <begin position="97"/>
        <end position="121"/>
    </location>
</feature>
<comment type="similarity">
    <text evidence="1 9 10">Belongs to the peptidase A8 family.</text>
</comment>
<evidence type="ECO:0000313" key="11">
    <source>
        <dbReference type="EMBL" id="HJA98922.1"/>
    </source>
</evidence>
<evidence type="ECO:0000256" key="8">
    <source>
        <dbReference type="ARBA" id="ARBA00023136"/>
    </source>
</evidence>
<dbReference type="HAMAP" id="MF_00161">
    <property type="entry name" value="LspA"/>
    <property type="match status" value="1"/>
</dbReference>
<sequence>MNSKKLTFLVIILLIADQVLKIWVKTHMTLGEAIVLIPDWFKLYFIENNGAAFGMRITTTGTWDWGKLVLSLFRIGMIGLLIWLINRSIRKKAPKGVLIGFAAILAGAIGNMIDSAFYGLIFSASTPQTVAHFGGSYASFMMGKVVDMFYFPLFQWENVPRFLSFLVDNKGYFFGAVFNLADAYISIAVIYLLIFKYKYFDKEGFI</sequence>
<proteinExistence type="inferred from homology"/>
<keyword evidence="3 9" id="KW-0645">Protease</keyword>
<dbReference type="NCBIfam" id="NF011369">
    <property type="entry name" value="PRK14788.1"/>
    <property type="match status" value="1"/>
</dbReference>
<comment type="catalytic activity">
    <reaction evidence="9">
        <text>Release of signal peptides from bacterial membrane prolipoproteins. Hydrolyzes -Xaa-Yaa-Zaa-|-(S,diacylglyceryl)Cys-, in which Xaa is hydrophobic (preferably Leu), and Yaa (Ala or Ser) and Zaa (Gly or Ala) have small, neutral side chains.</text>
        <dbReference type="EC" id="3.4.23.36"/>
    </reaction>
</comment>
<protein>
    <recommendedName>
        <fullName evidence="9">Lipoprotein signal peptidase</fullName>
        <ecNumber evidence="9">3.4.23.36</ecNumber>
    </recommendedName>
    <alternativeName>
        <fullName evidence="9">Prolipoprotein signal peptidase</fullName>
    </alternativeName>
    <alternativeName>
        <fullName evidence="9">Signal peptidase II</fullName>
        <shortName evidence="9">SPase II</shortName>
    </alternativeName>
</protein>
<feature type="transmembrane region" description="Helical" evidence="9">
    <location>
        <begin position="65"/>
        <end position="85"/>
    </location>
</feature>
<evidence type="ECO:0000256" key="5">
    <source>
        <dbReference type="ARBA" id="ARBA00022750"/>
    </source>
</evidence>
<dbReference type="AlphaFoldDB" id="A0A9D2L449"/>
<dbReference type="PANTHER" id="PTHR33695:SF1">
    <property type="entry name" value="LIPOPROTEIN SIGNAL PEPTIDASE"/>
    <property type="match status" value="1"/>
</dbReference>
<evidence type="ECO:0000256" key="10">
    <source>
        <dbReference type="RuleBase" id="RU004181"/>
    </source>
</evidence>
<keyword evidence="7 9" id="KW-1133">Transmembrane helix</keyword>
<keyword evidence="5 9" id="KW-0064">Aspartyl protease</keyword>
<reference evidence="11" key="1">
    <citation type="journal article" date="2021" name="PeerJ">
        <title>Extensive microbial diversity within the chicken gut microbiome revealed by metagenomics and culture.</title>
        <authorList>
            <person name="Gilroy R."/>
            <person name="Ravi A."/>
            <person name="Getino M."/>
            <person name="Pursley I."/>
            <person name="Horton D.L."/>
            <person name="Alikhan N.F."/>
            <person name="Baker D."/>
            <person name="Gharbi K."/>
            <person name="Hall N."/>
            <person name="Watson M."/>
            <person name="Adriaenssens E.M."/>
            <person name="Foster-Nyarko E."/>
            <person name="Jarju S."/>
            <person name="Secka A."/>
            <person name="Antonio M."/>
            <person name="Oren A."/>
            <person name="Chaudhuri R.R."/>
            <person name="La Ragione R."/>
            <person name="Hildebrand F."/>
            <person name="Pallen M.J."/>
        </authorList>
    </citation>
    <scope>NUCLEOTIDE SEQUENCE</scope>
    <source>
        <strain evidence="11">CHK169-11906</strain>
    </source>
</reference>
<evidence type="ECO:0000256" key="2">
    <source>
        <dbReference type="ARBA" id="ARBA00022475"/>
    </source>
</evidence>
<dbReference type="InterPro" id="IPR001872">
    <property type="entry name" value="Peptidase_A8"/>
</dbReference>
<accession>A0A9D2L449</accession>
<comment type="pathway">
    <text evidence="9">Protein modification; lipoprotein biosynthesis (signal peptide cleavage).</text>
</comment>
<keyword evidence="4 9" id="KW-0812">Transmembrane</keyword>